<protein>
    <recommendedName>
        <fullName evidence="1">SecA family profile domain-containing protein</fullName>
    </recommendedName>
</protein>
<dbReference type="EMBL" id="CP015901">
    <property type="protein sequence ID" value="ARE23049.1"/>
    <property type="molecule type" value="Genomic_DNA"/>
</dbReference>
<evidence type="ECO:0000313" key="3">
    <source>
        <dbReference type="Proteomes" id="UP000192161"/>
    </source>
</evidence>
<evidence type="ECO:0000259" key="1">
    <source>
        <dbReference type="PROSITE" id="PS51196"/>
    </source>
</evidence>
<dbReference type="GO" id="GO:0005524">
    <property type="term" value="F:ATP binding"/>
    <property type="evidence" value="ECO:0007669"/>
    <property type="project" value="InterPro"/>
</dbReference>
<reference evidence="2 3" key="1">
    <citation type="journal article" date="2017" name="BMC Genomics">
        <title>Comparative and functional genomics of the Lactococcus lactis taxon; insights into evolution and niche adaptation.</title>
        <authorList>
            <person name="Kelleher P."/>
            <person name="Bottacini F."/>
            <person name="Mahony J."/>
            <person name="Kilcawley K.N."/>
            <person name="van Sinderen D."/>
        </authorList>
    </citation>
    <scope>NUCLEOTIDE SEQUENCE [LARGE SCALE GENOMIC DNA]</scope>
    <source>
        <strain evidence="2 3">JM3</strain>
    </source>
</reference>
<dbReference type="Pfam" id="PF07517">
    <property type="entry name" value="SecA_DEAD"/>
    <property type="match status" value="1"/>
</dbReference>
<evidence type="ECO:0000313" key="2">
    <source>
        <dbReference type="EMBL" id="ARE23049.1"/>
    </source>
</evidence>
<dbReference type="GO" id="GO:0017038">
    <property type="term" value="P:protein import"/>
    <property type="evidence" value="ECO:0007669"/>
    <property type="project" value="InterPro"/>
</dbReference>
<dbReference type="InterPro" id="IPR014018">
    <property type="entry name" value="SecA_motor_DEAD"/>
</dbReference>
<gene>
    <name evidence="2" type="ORF">LLJM3_0844</name>
</gene>
<organism evidence="2 3">
    <name type="scientific">Lactococcus lactis subsp. cremoris</name>
    <name type="common">Streptococcus cremoris</name>
    <dbReference type="NCBI Taxonomy" id="1359"/>
    <lineage>
        <taxon>Bacteria</taxon>
        <taxon>Bacillati</taxon>
        <taxon>Bacillota</taxon>
        <taxon>Bacilli</taxon>
        <taxon>Lactobacillales</taxon>
        <taxon>Streptococcaceae</taxon>
        <taxon>Lactococcus</taxon>
    </lineage>
</organism>
<dbReference type="InterPro" id="IPR011115">
    <property type="entry name" value="SecA_DEAD"/>
</dbReference>
<dbReference type="AlphaFoldDB" id="A0AA34XKM3"/>
<accession>A0AA34XKM3</accession>
<proteinExistence type="predicted"/>
<dbReference type="RefSeq" id="WP_041167439.1">
    <property type="nucleotide sequence ID" value="NZ_CP015901.2"/>
</dbReference>
<dbReference type="PROSITE" id="PS51196">
    <property type="entry name" value="SECA_MOTOR_DEAD"/>
    <property type="match status" value="1"/>
</dbReference>
<dbReference type="Gene3D" id="3.40.50.300">
    <property type="entry name" value="P-loop containing nucleotide triphosphate hydrolases"/>
    <property type="match status" value="1"/>
</dbReference>
<name>A0AA34XKM3_LACLC</name>
<feature type="domain" description="SecA family profile" evidence="1">
    <location>
        <begin position="1"/>
        <end position="75"/>
    </location>
</feature>
<sequence length="75" mass="8860">MRNSKAKKLLKKINEQKTYYRAMSDEKLQAQTEILRKKIANNEDEEAIIVEAFGVVREASYRVLKMFHTDEQVLE</sequence>
<dbReference type="GO" id="GO:0016020">
    <property type="term" value="C:membrane"/>
    <property type="evidence" value="ECO:0007669"/>
    <property type="project" value="InterPro"/>
</dbReference>
<dbReference type="InterPro" id="IPR027417">
    <property type="entry name" value="P-loop_NTPase"/>
</dbReference>
<dbReference type="Proteomes" id="UP000192161">
    <property type="component" value="Chromosome"/>
</dbReference>
<dbReference type="SUPFAM" id="SSF52540">
    <property type="entry name" value="P-loop containing nucleoside triphosphate hydrolases"/>
    <property type="match status" value="1"/>
</dbReference>